<sequence>MKPESRFEVKVEVTADIAAIIRSLILLVFLFT</sequence>
<accession>A0A4R6FY04</accession>
<keyword evidence="2" id="KW-1185">Reference proteome</keyword>
<dbReference type="AlphaFoldDB" id="A0A4R6FY04"/>
<proteinExistence type="predicted"/>
<reference evidence="1 2" key="1">
    <citation type="submission" date="2019-03" db="EMBL/GenBank/DDBJ databases">
        <title>Genomic Encyclopedia of Type Strains, Phase IV (KMG-IV): sequencing the most valuable type-strain genomes for metagenomic binning, comparative biology and taxonomic classification.</title>
        <authorList>
            <person name="Goeker M."/>
        </authorList>
    </citation>
    <scope>NUCLEOTIDE SEQUENCE [LARGE SCALE GENOMIC DNA]</scope>
    <source>
        <strain evidence="1 2">DSM 25059</strain>
    </source>
</reference>
<name>A0A4R6FY04_9SPHN</name>
<organism evidence="1 2">
    <name type="scientific">Stakelama pacifica</name>
    <dbReference type="NCBI Taxonomy" id="517720"/>
    <lineage>
        <taxon>Bacteria</taxon>
        <taxon>Pseudomonadati</taxon>
        <taxon>Pseudomonadota</taxon>
        <taxon>Alphaproteobacteria</taxon>
        <taxon>Sphingomonadales</taxon>
        <taxon>Sphingomonadaceae</taxon>
        <taxon>Stakelama</taxon>
    </lineage>
</organism>
<dbReference type="EMBL" id="SNWD01000001">
    <property type="protein sequence ID" value="TDN86687.1"/>
    <property type="molecule type" value="Genomic_DNA"/>
</dbReference>
<protein>
    <submittedName>
        <fullName evidence="1">Uncharacterized protein</fullName>
    </submittedName>
</protein>
<gene>
    <name evidence="1" type="ORF">EV664_101263</name>
</gene>
<dbReference type="Proteomes" id="UP000295493">
    <property type="component" value="Unassembled WGS sequence"/>
</dbReference>
<evidence type="ECO:0000313" key="1">
    <source>
        <dbReference type="EMBL" id="TDN86687.1"/>
    </source>
</evidence>
<comment type="caution">
    <text evidence="1">The sequence shown here is derived from an EMBL/GenBank/DDBJ whole genome shotgun (WGS) entry which is preliminary data.</text>
</comment>
<evidence type="ECO:0000313" key="2">
    <source>
        <dbReference type="Proteomes" id="UP000295493"/>
    </source>
</evidence>